<keyword evidence="1" id="KW-0472">Membrane</keyword>
<keyword evidence="1" id="KW-0812">Transmembrane</keyword>
<keyword evidence="1" id="KW-1133">Transmembrane helix</keyword>
<feature type="transmembrane region" description="Helical" evidence="1">
    <location>
        <begin position="7"/>
        <end position="26"/>
    </location>
</feature>
<evidence type="ECO:0000313" key="3">
    <source>
        <dbReference type="Proteomes" id="UP000218767"/>
    </source>
</evidence>
<dbReference type="Proteomes" id="UP000218767">
    <property type="component" value="Unassembled WGS sequence"/>
</dbReference>
<feature type="transmembrane region" description="Helical" evidence="1">
    <location>
        <begin position="38"/>
        <end position="58"/>
    </location>
</feature>
<evidence type="ECO:0008006" key="4">
    <source>
        <dbReference type="Google" id="ProtNLM"/>
    </source>
</evidence>
<feature type="transmembrane region" description="Helical" evidence="1">
    <location>
        <begin position="70"/>
        <end position="94"/>
    </location>
</feature>
<sequence>MIELADLSSVTWGLIGFMLLLIAYFHGPSYSAQTVRSAPSILTSFGIFGTFLGIAFGLMRFDSANIEASVPIMIDGLGVAVWSSIVGILGGLSIRLRNTLSSLRKNSDSIEKPATVSDLNNTIITLNSNLEELREESRADSQALLASTRSYQQQMVAANSDALTTALAKVMTEFNSRIEVQYGENFQKFNESLGRLLQWQQSYSSQLDAMLRAQKASIEVISHASQSYEQMMVHSQNFNKVAESLGNLLSGLEQQTSNLEGYISGLSGLVGQASEGLPALGDYVSELTLKLSASIEQNNESLTQVLASAARDISGTVEQVTLSLASSVNQAHSGLAEHVEAMTEKTEKQMQLLDQSMEKELTQALQTFGYQLTALSEKFVNDYVPLTDRLRELLLMAEQQSGKRPQTSK</sequence>
<protein>
    <recommendedName>
        <fullName evidence="4">MotA/TolQ/ExbB proton channel domain-containing protein</fullName>
    </recommendedName>
</protein>
<evidence type="ECO:0000256" key="1">
    <source>
        <dbReference type="SAM" id="Phobius"/>
    </source>
</evidence>
<dbReference type="EMBL" id="NVUL01000043">
    <property type="protein sequence ID" value="PCI77718.1"/>
    <property type="molecule type" value="Genomic_DNA"/>
</dbReference>
<reference evidence="3" key="1">
    <citation type="submission" date="2017-08" db="EMBL/GenBank/DDBJ databases">
        <title>A dynamic microbial community with high functional redundancy inhabits the cold, oxic subseafloor aquifer.</title>
        <authorList>
            <person name="Tully B.J."/>
            <person name="Wheat C.G."/>
            <person name="Glazer B.T."/>
            <person name="Huber J.A."/>
        </authorList>
    </citation>
    <scope>NUCLEOTIDE SEQUENCE [LARGE SCALE GENOMIC DNA]</scope>
</reference>
<dbReference type="Gene3D" id="1.20.120.20">
    <property type="entry name" value="Apolipoprotein"/>
    <property type="match status" value="1"/>
</dbReference>
<organism evidence="2 3">
    <name type="scientific">SAR86 cluster bacterium</name>
    <dbReference type="NCBI Taxonomy" id="2030880"/>
    <lineage>
        <taxon>Bacteria</taxon>
        <taxon>Pseudomonadati</taxon>
        <taxon>Pseudomonadota</taxon>
        <taxon>Gammaproteobacteria</taxon>
        <taxon>SAR86 cluster</taxon>
    </lineage>
</organism>
<accession>A0A2A4X508</accession>
<dbReference type="AlphaFoldDB" id="A0A2A4X508"/>
<evidence type="ECO:0000313" key="2">
    <source>
        <dbReference type="EMBL" id="PCI77718.1"/>
    </source>
</evidence>
<name>A0A2A4X508_9GAMM</name>
<proteinExistence type="predicted"/>
<comment type="caution">
    <text evidence="2">The sequence shown here is derived from an EMBL/GenBank/DDBJ whole genome shotgun (WGS) entry which is preliminary data.</text>
</comment>
<gene>
    <name evidence="2" type="ORF">COB20_07315</name>
</gene>
<dbReference type="SUPFAM" id="SSF58113">
    <property type="entry name" value="Apolipoprotein A-I"/>
    <property type="match status" value="1"/>
</dbReference>